<protein>
    <submittedName>
        <fullName evidence="10">Secretion protein</fullName>
    </submittedName>
</protein>
<dbReference type="PANTHER" id="PTHR30026:SF22">
    <property type="entry name" value="OUTER MEMBRANE EFFLUX PROTEIN"/>
    <property type="match status" value="1"/>
</dbReference>
<dbReference type="Gene3D" id="1.20.1600.10">
    <property type="entry name" value="Outer membrane efflux proteins (OEP)"/>
    <property type="match status" value="1"/>
</dbReference>
<accession>A0A2S6NJJ3</accession>
<evidence type="ECO:0000256" key="5">
    <source>
        <dbReference type="ARBA" id="ARBA00022692"/>
    </source>
</evidence>
<evidence type="ECO:0000256" key="4">
    <source>
        <dbReference type="ARBA" id="ARBA00022452"/>
    </source>
</evidence>
<keyword evidence="5" id="KW-0812">Transmembrane</keyword>
<sequence length="512" mass="54421">MGLRHALLASFSLVALAATAGAQTPSGSVTPGNPYRAPAAVTRRPVPTLSASQVAQARAAGAARHAGLTGTPRTLAEALAMTYANLPALQAERAKLRATDENVPTALAGWRPTVVMAGQLGYGDGKTAEVFGPQSLTFRTNRDIASAQTTVTQPIYTGGKVEANVNRAKNQVYAERATLLAQEQTGFTNAVQAYVNVIQNQQLLALQINNEQVLAKQLQATNDRFRVGEITRTDVAQAEAALEGARAQRETAEGNLQTARSTFQQYIGVLPPADLVEPQPLALPVKSERQAADFAARNNPNVVTALFNDAAAKDAVDVAFAALLPQVSLQGQVFQQNNVGSPFSQSNGYTVTAQVSVPLYQGGSEYAAVRQARQTEQQTNRLIDDAKRTAVQNAIQAWDTLIAAKAAADSTRAAIRANEIALEGVEREAIVGSRTTLDVLNATQALLNSRTTLVQNLAQVIIASYGVAAAIGRLTARDLHLPVPLYDDTAYYQAVKDRWVGLSDYAISQPGR</sequence>
<feature type="signal peptide" evidence="9">
    <location>
        <begin position="1"/>
        <end position="17"/>
    </location>
</feature>
<evidence type="ECO:0000313" key="10">
    <source>
        <dbReference type="EMBL" id="PPQ34987.1"/>
    </source>
</evidence>
<dbReference type="OrthoDB" id="9789368at2"/>
<comment type="subcellular location">
    <subcellularLocation>
        <location evidence="1">Cell outer membrane</location>
    </subcellularLocation>
</comment>
<keyword evidence="6" id="KW-0472">Membrane</keyword>
<name>A0A2S6NJJ3_RHOGL</name>
<evidence type="ECO:0000256" key="6">
    <source>
        <dbReference type="ARBA" id="ARBA00023136"/>
    </source>
</evidence>
<dbReference type="EMBL" id="NHRY01000081">
    <property type="protein sequence ID" value="PPQ34987.1"/>
    <property type="molecule type" value="Genomic_DNA"/>
</dbReference>
<dbReference type="NCBIfam" id="TIGR01844">
    <property type="entry name" value="type_I_sec_TolC"/>
    <property type="match status" value="1"/>
</dbReference>
<dbReference type="InterPro" id="IPR010130">
    <property type="entry name" value="T1SS_OMP_TolC"/>
</dbReference>
<keyword evidence="4" id="KW-1134">Transmembrane beta strand</keyword>
<dbReference type="PANTHER" id="PTHR30026">
    <property type="entry name" value="OUTER MEMBRANE PROTEIN TOLC"/>
    <property type="match status" value="1"/>
</dbReference>
<gene>
    <name evidence="10" type="ORF">CCS01_09180</name>
</gene>
<dbReference type="Proteomes" id="UP000239724">
    <property type="component" value="Unassembled WGS sequence"/>
</dbReference>
<proteinExistence type="inferred from homology"/>
<organism evidence="10 11">
    <name type="scientific">Rhodopila globiformis</name>
    <name type="common">Rhodopseudomonas globiformis</name>
    <dbReference type="NCBI Taxonomy" id="1071"/>
    <lineage>
        <taxon>Bacteria</taxon>
        <taxon>Pseudomonadati</taxon>
        <taxon>Pseudomonadota</taxon>
        <taxon>Alphaproteobacteria</taxon>
        <taxon>Acetobacterales</taxon>
        <taxon>Acetobacteraceae</taxon>
        <taxon>Rhodopila</taxon>
    </lineage>
</organism>
<dbReference type="Pfam" id="PF02321">
    <property type="entry name" value="OEP"/>
    <property type="match status" value="2"/>
</dbReference>
<keyword evidence="8" id="KW-0175">Coiled coil</keyword>
<dbReference type="GO" id="GO:0009279">
    <property type="term" value="C:cell outer membrane"/>
    <property type="evidence" value="ECO:0007669"/>
    <property type="project" value="UniProtKB-SubCell"/>
</dbReference>
<comment type="similarity">
    <text evidence="2">Belongs to the outer membrane factor (OMF) (TC 1.B.17) family.</text>
</comment>
<dbReference type="GO" id="GO:0015288">
    <property type="term" value="F:porin activity"/>
    <property type="evidence" value="ECO:0007669"/>
    <property type="project" value="TreeGrafter"/>
</dbReference>
<keyword evidence="3" id="KW-0813">Transport</keyword>
<dbReference type="GO" id="GO:0015562">
    <property type="term" value="F:efflux transmembrane transporter activity"/>
    <property type="evidence" value="ECO:0007669"/>
    <property type="project" value="InterPro"/>
</dbReference>
<evidence type="ECO:0000256" key="9">
    <source>
        <dbReference type="SAM" id="SignalP"/>
    </source>
</evidence>
<feature type="chain" id="PRO_5015559106" evidence="9">
    <location>
        <begin position="18"/>
        <end position="512"/>
    </location>
</feature>
<dbReference type="SUPFAM" id="SSF56954">
    <property type="entry name" value="Outer membrane efflux proteins (OEP)"/>
    <property type="match status" value="1"/>
</dbReference>
<keyword evidence="7" id="KW-0998">Cell outer membrane</keyword>
<evidence type="ECO:0000313" key="11">
    <source>
        <dbReference type="Proteomes" id="UP000239724"/>
    </source>
</evidence>
<comment type="caution">
    <text evidence="10">The sequence shown here is derived from an EMBL/GenBank/DDBJ whole genome shotgun (WGS) entry which is preliminary data.</text>
</comment>
<evidence type="ECO:0000256" key="8">
    <source>
        <dbReference type="SAM" id="Coils"/>
    </source>
</evidence>
<keyword evidence="11" id="KW-1185">Reference proteome</keyword>
<evidence type="ECO:0000256" key="1">
    <source>
        <dbReference type="ARBA" id="ARBA00004442"/>
    </source>
</evidence>
<dbReference type="GO" id="GO:1990281">
    <property type="term" value="C:efflux pump complex"/>
    <property type="evidence" value="ECO:0007669"/>
    <property type="project" value="TreeGrafter"/>
</dbReference>
<evidence type="ECO:0000256" key="7">
    <source>
        <dbReference type="ARBA" id="ARBA00023237"/>
    </source>
</evidence>
<dbReference type="InterPro" id="IPR051906">
    <property type="entry name" value="TolC-like"/>
</dbReference>
<evidence type="ECO:0000256" key="3">
    <source>
        <dbReference type="ARBA" id="ARBA00022448"/>
    </source>
</evidence>
<dbReference type="InterPro" id="IPR003423">
    <property type="entry name" value="OMP_efflux"/>
</dbReference>
<dbReference type="AlphaFoldDB" id="A0A2S6NJJ3"/>
<keyword evidence="9" id="KW-0732">Signal</keyword>
<evidence type="ECO:0000256" key="2">
    <source>
        <dbReference type="ARBA" id="ARBA00007613"/>
    </source>
</evidence>
<feature type="coiled-coil region" evidence="8">
    <location>
        <begin position="235"/>
        <end position="262"/>
    </location>
</feature>
<reference evidence="10 11" key="1">
    <citation type="journal article" date="2018" name="Arch. Microbiol.">
        <title>New insights into the metabolic potential of the phototrophic purple bacterium Rhodopila globiformis DSM 161(T) from its draft genome sequence and evidence for a vanadium-dependent nitrogenase.</title>
        <authorList>
            <person name="Imhoff J.F."/>
            <person name="Rahn T."/>
            <person name="Kunzel S."/>
            <person name="Neulinger S.C."/>
        </authorList>
    </citation>
    <scope>NUCLEOTIDE SEQUENCE [LARGE SCALE GENOMIC DNA]</scope>
    <source>
        <strain evidence="10 11">DSM 161</strain>
    </source>
</reference>
<dbReference type="RefSeq" id="WP_104518553.1">
    <property type="nucleotide sequence ID" value="NZ_NHRY01000081.1"/>
</dbReference>